<dbReference type="InterPro" id="IPR015590">
    <property type="entry name" value="Aldehyde_DH_dom"/>
</dbReference>
<dbReference type="Proteomes" id="UP000830631">
    <property type="component" value="Chromosome"/>
</dbReference>
<evidence type="ECO:0000256" key="2">
    <source>
        <dbReference type="PROSITE-ProRule" id="PRU10007"/>
    </source>
</evidence>
<dbReference type="SUPFAM" id="SSF53720">
    <property type="entry name" value="ALDH-like"/>
    <property type="match status" value="1"/>
</dbReference>
<dbReference type="InterPro" id="IPR016160">
    <property type="entry name" value="Ald_DH_CS_CYS"/>
</dbReference>
<reference evidence="5 6" key="1">
    <citation type="submission" date="2021-06" db="EMBL/GenBank/DDBJ databases">
        <title>Genome-based taxonomic framework of Microbacterium strains isolated from marine environment, the description of four new species and reclassification of four preexisting species.</title>
        <authorList>
            <person name="Lee S.D."/>
            <person name="Kim S.-M."/>
            <person name="Byeon Y.-S."/>
            <person name="Yang H.L."/>
            <person name="Kim I.S."/>
        </authorList>
    </citation>
    <scope>NUCLEOTIDE SEQUENCE [LARGE SCALE GENOMIC DNA]</scope>
    <source>
        <strain evidence="5 6">KSW4-10</strain>
    </source>
</reference>
<dbReference type="PROSITE" id="PS00070">
    <property type="entry name" value="ALDEHYDE_DEHYDR_CYS"/>
    <property type="match status" value="1"/>
</dbReference>
<protein>
    <submittedName>
        <fullName evidence="5">Aldehyde dehydrogenase family protein</fullName>
    </submittedName>
</protein>
<dbReference type="EMBL" id="CP078078">
    <property type="protein sequence ID" value="UPL19252.1"/>
    <property type="molecule type" value="Genomic_DNA"/>
</dbReference>
<evidence type="ECO:0000256" key="3">
    <source>
        <dbReference type="RuleBase" id="RU003345"/>
    </source>
</evidence>
<keyword evidence="6" id="KW-1185">Reference proteome</keyword>
<dbReference type="InterPro" id="IPR016162">
    <property type="entry name" value="Ald_DH_N"/>
</dbReference>
<evidence type="ECO:0000313" key="5">
    <source>
        <dbReference type="EMBL" id="UPL19252.1"/>
    </source>
</evidence>
<evidence type="ECO:0000259" key="4">
    <source>
        <dbReference type="Pfam" id="PF00171"/>
    </source>
</evidence>
<dbReference type="PROSITE" id="PS00687">
    <property type="entry name" value="ALDEHYDE_DEHYDR_GLU"/>
    <property type="match status" value="1"/>
</dbReference>
<dbReference type="InterPro" id="IPR016163">
    <property type="entry name" value="Ald_DH_C"/>
</dbReference>
<organism evidence="5 6">
    <name type="scientific">Microbacterium aurugineum</name>
    <dbReference type="NCBI Taxonomy" id="2851642"/>
    <lineage>
        <taxon>Bacteria</taxon>
        <taxon>Bacillati</taxon>
        <taxon>Actinomycetota</taxon>
        <taxon>Actinomycetes</taxon>
        <taxon>Micrococcales</taxon>
        <taxon>Microbacteriaceae</taxon>
        <taxon>Microbacterium</taxon>
    </lineage>
</organism>
<dbReference type="Pfam" id="PF00171">
    <property type="entry name" value="Aldedh"/>
    <property type="match status" value="1"/>
</dbReference>
<dbReference type="InterPro" id="IPR029510">
    <property type="entry name" value="Ald_DH_CS_GLU"/>
</dbReference>
<comment type="similarity">
    <text evidence="3">Belongs to the aldehyde dehydrogenase family.</text>
</comment>
<sequence>MTTVPTHISIDPDISEATKRFLAQPPRLLIDGELVEAHSGRTIDIVDPGTGAIIARSAAADAVDADRAVRAARRAFAPDAPWRSMSALDRGRIILRLARLLEEHADEFVELEVLDGGKLKSAAASVDLPLAINHFEYFGGWPSKIEGNTIPVSVPDSMVRTERVPVGVVAQIVPWNYPLLMGVWKIAPALAAGCTIVMKPAENTPLSLLRLGQLALEAGMPKGVLNILTGYGAEAGEALVDHPDVDKVAFTGSTAVGTRIAQRAAPMVKRVTLELGGKSPNIVFDDSPVDEAAAAAASAIFFNAGQACAAGSRLYVQKRSYDEVVGRLADIASSMNVGHGFDSSAQIGPVISTRQHERVLGFIDGALEQGATVAAGGSAFPEAAIPGGYYIRPTVLTDVNDSFTAVREEIFGPVVVAQPFDDIDEIARRANDSPYGLAAGIWTRDITKANRLAGLLQAGTVYINMYGATDAAAPFGGFKMSGYGRDMGHANLESYLETRTVWTHLGR</sequence>
<name>A0ABY4J2T4_9MICO</name>
<evidence type="ECO:0000313" key="6">
    <source>
        <dbReference type="Proteomes" id="UP000830631"/>
    </source>
</evidence>
<dbReference type="Gene3D" id="3.40.309.10">
    <property type="entry name" value="Aldehyde Dehydrogenase, Chain A, domain 2"/>
    <property type="match status" value="1"/>
</dbReference>
<dbReference type="InterPro" id="IPR016161">
    <property type="entry name" value="Ald_DH/histidinol_DH"/>
</dbReference>
<dbReference type="RefSeq" id="WP_261811779.1">
    <property type="nucleotide sequence ID" value="NZ_CP078078.1"/>
</dbReference>
<evidence type="ECO:0000256" key="1">
    <source>
        <dbReference type="ARBA" id="ARBA00023002"/>
    </source>
</evidence>
<feature type="domain" description="Aldehyde dehydrogenase" evidence="4">
    <location>
        <begin position="36"/>
        <end position="501"/>
    </location>
</feature>
<dbReference type="PANTHER" id="PTHR11699">
    <property type="entry name" value="ALDEHYDE DEHYDROGENASE-RELATED"/>
    <property type="match status" value="1"/>
</dbReference>
<proteinExistence type="inferred from homology"/>
<feature type="active site" evidence="2">
    <location>
        <position position="274"/>
    </location>
</feature>
<keyword evidence="1 3" id="KW-0560">Oxidoreductase</keyword>
<accession>A0ABY4J2T4</accession>
<gene>
    <name evidence="5" type="ORF">KV397_16505</name>
</gene>
<dbReference type="Gene3D" id="3.40.605.10">
    <property type="entry name" value="Aldehyde Dehydrogenase, Chain A, domain 1"/>
    <property type="match status" value="1"/>
</dbReference>